<comment type="catalytic activity">
    <reaction evidence="6">
        <text>3-hydroxy-L-kynurenine + H2O = 3-hydroxyanthranilate + L-alanine + H(+)</text>
        <dbReference type="Rhea" id="RHEA:25143"/>
        <dbReference type="ChEBI" id="CHEBI:15377"/>
        <dbReference type="ChEBI" id="CHEBI:15378"/>
        <dbReference type="ChEBI" id="CHEBI:36559"/>
        <dbReference type="ChEBI" id="CHEBI:57972"/>
        <dbReference type="ChEBI" id="CHEBI:58125"/>
        <dbReference type="EC" id="3.7.1.3"/>
    </reaction>
</comment>
<feature type="binding site" evidence="4">
    <location>
        <position position="99"/>
    </location>
    <ligand>
        <name>pyridoxal 5'-phosphate</name>
        <dbReference type="ChEBI" id="CHEBI:597326"/>
    </ligand>
</feature>
<keyword evidence="3 4" id="KW-0663">Pyridoxal phosphate</keyword>
<feature type="modified residue" description="N6-(pyridoxal phosphate)lysine" evidence="4">
    <location>
        <position position="226"/>
    </location>
</feature>
<dbReference type="NCBIfam" id="TIGR01814">
    <property type="entry name" value="kynureninase"/>
    <property type="match status" value="1"/>
</dbReference>
<dbReference type="Gene3D" id="3.40.640.10">
    <property type="entry name" value="Type I PLP-dependent aspartate aminotransferase-like (Major domain)"/>
    <property type="match status" value="1"/>
</dbReference>
<feature type="binding site" evidence="4">
    <location>
        <position position="171"/>
    </location>
    <ligand>
        <name>pyridoxal 5'-phosphate</name>
        <dbReference type="ChEBI" id="CHEBI:597326"/>
    </ligand>
</feature>
<protein>
    <recommendedName>
        <fullName evidence="4 5">Kynureninase</fullName>
        <ecNumber evidence="4 5">3.7.1.3</ecNumber>
    </recommendedName>
    <alternativeName>
        <fullName evidence="4">L-kynurenine hydrolase</fullName>
    </alternativeName>
</protein>
<dbReference type="PIRSF" id="PIRSF038800">
    <property type="entry name" value="KYNU"/>
    <property type="match status" value="1"/>
</dbReference>
<dbReference type="PANTHER" id="PTHR14084">
    <property type="entry name" value="KYNURENINASE"/>
    <property type="match status" value="1"/>
</dbReference>
<evidence type="ECO:0000256" key="3">
    <source>
        <dbReference type="ARBA" id="ARBA00022898"/>
    </source>
</evidence>
<dbReference type="Gene3D" id="3.90.1150.10">
    <property type="entry name" value="Aspartate Aminotransferase, domain 1"/>
    <property type="match status" value="1"/>
</dbReference>
<organism evidence="7 8">
    <name type="scientific">Roseateles koreensis</name>
    <dbReference type="NCBI Taxonomy" id="2987526"/>
    <lineage>
        <taxon>Bacteria</taxon>
        <taxon>Pseudomonadati</taxon>
        <taxon>Pseudomonadota</taxon>
        <taxon>Betaproteobacteria</taxon>
        <taxon>Burkholderiales</taxon>
        <taxon>Sphaerotilaceae</taxon>
        <taxon>Roseateles</taxon>
    </lineage>
</organism>
<dbReference type="InterPro" id="IPR015424">
    <property type="entry name" value="PyrdxlP-dep_Trfase"/>
</dbReference>
<sequence length="433" mass="46592">MTLQRHDCRALDQTDPLAALKTQFDLPPGVIYLDGNSLGVLPRATATRVQQVIQQEWGQDLIKSWNTAGWIDLPERIGNKIGRLLGAAPGQTLVADSTSLNLYKVLSAALSLQQARDGARKVIVSERSNFPTDLYIAASLAAQFGARLQLVDSPEEIAPLLNNELAVLMLTQVNYRSGYLHDMAAMTQAAHAAGALMVWDLAHSAGAIPVDLNAADADFAIGCGYKYLNGGPGAPAFVWVHARWIESCRQPLAGWMGHASPFQFTTDYAPAPGIRRFACGTPALLSLAALECGVDTLLAAEPLGGMAALRQKSVALTELFIALTEARCGELGVRLASPRDAAQRGSQVCLSLAAPLEHASYAVVQALIERGVIGDFRAGDPARLEAVPHILRFGFTPLYLSFTEVFDAVEHLYQVLKQQEWQAPRFAAKGKVT</sequence>
<comment type="similarity">
    <text evidence="4 6">Belongs to the kynureninase family.</text>
</comment>
<dbReference type="EMBL" id="JAQQXS010000010">
    <property type="protein sequence ID" value="MDC8786066.1"/>
    <property type="molecule type" value="Genomic_DNA"/>
</dbReference>
<keyword evidence="1 4" id="KW-0662">Pyridine nucleotide biosynthesis</keyword>
<proteinExistence type="inferred from homology"/>
<accession>A0ABT5KW69</accession>
<comment type="pathway">
    <text evidence="4 6">Amino-acid degradation; L-kynurenine degradation; L-alanine and anthranilate from L-kynurenine: step 1/1.</text>
</comment>
<gene>
    <name evidence="4 7" type="primary">kynU</name>
    <name evidence="7" type="ORF">PRZ01_12780</name>
</gene>
<evidence type="ECO:0000256" key="1">
    <source>
        <dbReference type="ARBA" id="ARBA00022642"/>
    </source>
</evidence>
<evidence type="ECO:0000256" key="4">
    <source>
        <dbReference type="HAMAP-Rule" id="MF_01970"/>
    </source>
</evidence>
<reference evidence="7 8" key="1">
    <citation type="submission" date="2022-10" db="EMBL/GenBank/DDBJ databases">
        <title>paucibacter sp. hw8 Genome sequencing.</title>
        <authorList>
            <person name="Park S."/>
        </authorList>
    </citation>
    <scope>NUCLEOTIDE SEQUENCE [LARGE SCALE GENOMIC DNA]</scope>
    <source>
        <strain evidence="8">hw8</strain>
    </source>
</reference>
<evidence type="ECO:0000256" key="6">
    <source>
        <dbReference type="PIRNR" id="PIRNR038800"/>
    </source>
</evidence>
<feature type="binding site" evidence="4">
    <location>
        <position position="98"/>
    </location>
    <ligand>
        <name>pyridoxal 5'-phosphate</name>
        <dbReference type="ChEBI" id="CHEBI:597326"/>
    </ligand>
</feature>
<keyword evidence="8" id="KW-1185">Reference proteome</keyword>
<evidence type="ECO:0000313" key="8">
    <source>
        <dbReference type="Proteomes" id="UP001219862"/>
    </source>
</evidence>
<comment type="catalytic activity">
    <reaction evidence="4 6">
        <text>L-kynurenine + H2O = anthranilate + L-alanine + H(+)</text>
        <dbReference type="Rhea" id="RHEA:16813"/>
        <dbReference type="ChEBI" id="CHEBI:15377"/>
        <dbReference type="ChEBI" id="CHEBI:15378"/>
        <dbReference type="ChEBI" id="CHEBI:16567"/>
        <dbReference type="ChEBI" id="CHEBI:57959"/>
        <dbReference type="ChEBI" id="CHEBI:57972"/>
        <dbReference type="EC" id="3.7.1.3"/>
    </reaction>
</comment>
<feature type="binding site" evidence="4">
    <location>
        <position position="225"/>
    </location>
    <ligand>
        <name>pyridoxal 5'-phosphate</name>
        <dbReference type="ChEBI" id="CHEBI:597326"/>
    </ligand>
</feature>
<comment type="pathway">
    <text evidence="4 6">Cofactor biosynthesis; NAD(+) biosynthesis; quinolinate from L-kynurenine: step 2/3.</text>
</comment>
<dbReference type="Proteomes" id="UP001219862">
    <property type="component" value="Unassembled WGS sequence"/>
</dbReference>
<feature type="binding site" evidence="4">
    <location>
        <position position="255"/>
    </location>
    <ligand>
        <name>pyridoxal 5'-phosphate</name>
        <dbReference type="ChEBI" id="CHEBI:597326"/>
    </ligand>
</feature>
<dbReference type="RefSeq" id="WP_273597180.1">
    <property type="nucleotide sequence ID" value="NZ_JAQQXS010000010.1"/>
</dbReference>
<comment type="function">
    <text evidence="4 6">Catalyzes the cleavage of L-kynurenine (L-Kyn) and L-3-hydroxykynurenine (L-3OHKyn) into anthranilic acid (AA) and 3-hydroxyanthranilic acid (3-OHAA), respectively.</text>
</comment>
<feature type="binding site" evidence="4">
    <location>
        <position position="200"/>
    </location>
    <ligand>
        <name>pyridoxal 5'-phosphate</name>
        <dbReference type="ChEBI" id="CHEBI:597326"/>
    </ligand>
</feature>
<dbReference type="EC" id="3.7.1.3" evidence="4 5"/>
<feature type="binding site" evidence="4">
    <location>
        <position position="203"/>
    </location>
    <ligand>
        <name>pyridoxal 5'-phosphate</name>
        <dbReference type="ChEBI" id="CHEBI:597326"/>
    </ligand>
</feature>
<dbReference type="GO" id="GO:0030429">
    <property type="term" value="F:kynureninase activity"/>
    <property type="evidence" value="ECO:0007669"/>
    <property type="project" value="UniProtKB-EC"/>
</dbReference>
<dbReference type="Pfam" id="PF22580">
    <property type="entry name" value="KYNU_C"/>
    <property type="match status" value="1"/>
</dbReference>
<evidence type="ECO:0000256" key="2">
    <source>
        <dbReference type="ARBA" id="ARBA00022801"/>
    </source>
</evidence>
<comment type="caution">
    <text evidence="7">The sequence shown here is derived from an EMBL/GenBank/DDBJ whole genome shotgun (WGS) entry which is preliminary data.</text>
</comment>
<evidence type="ECO:0000256" key="5">
    <source>
        <dbReference type="NCBIfam" id="TIGR01814"/>
    </source>
</evidence>
<dbReference type="InterPro" id="IPR015422">
    <property type="entry name" value="PyrdxlP-dep_Trfase_small"/>
</dbReference>
<dbReference type="SUPFAM" id="SSF53383">
    <property type="entry name" value="PLP-dependent transferases"/>
    <property type="match status" value="1"/>
</dbReference>
<feature type="binding site" evidence="4">
    <location>
        <begin position="130"/>
        <end position="133"/>
    </location>
    <ligand>
        <name>pyridoxal 5'-phosphate</name>
        <dbReference type="ChEBI" id="CHEBI:597326"/>
    </ligand>
</feature>
<comment type="cofactor">
    <cofactor evidence="4 6">
        <name>pyridoxal 5'-phosphate</name>
        <dbReference type="ChEBI" id="CHEBI:597326"/>
    </cofactor>
</comment>
<comment type="subunit">
    <text evidence="4 6">Homodimer.</text>
</comment>
<feature type="binding site" evidence="4">
    <location>
        <position position="281"/>
    </location>
    <ligand>
        <name>pyridoxal 5'-phosphate</name>
        <dbReference type="ChEBI" id="CHEBI:597326"/>
    </ligand>
</feature>
<name>A0ABT5KW69_9BURK</name>
<dbReference type="PANTHER" id="PTHR14084:SF0">
    <property type="entry name" value="KYNURENINASE"/>
    <property type="match status" value="1"/>
</dbReference>
<evidence type="ECO:0000313" key="7">
    <source>
        <dbReference type="EMBL" id="MDC8786066.1"/>
    </source>
</evidence>
<dbReference type="InterPro" id="IPR015421">
    <property type="entry name" value="PyrdxlP-dep_Trfase_major"/>
</dbReference>
<keyword evidence="2 4" id="KW-0378">Hydrolase</keyword>
<dbReference type="HAMAP" id="MF_01970">
    <property type="entry name" value="Kynureninase"/>
    <property type="match status" value="1"/>
</dbReference>
<dbReference type="InterPro" id="IPR010111">
    <property type="entry name" value="Kynureninase"/>
</dbReference>